<dbReference type="PANTHER" id="PTHR11292">
    <property type="entry name" value="T-CELL SURFACE GLYCOPROTEIN CD8 BETA CHAIN"/>
    <property type="match status" value="1"/>
</dbReference>
<keyword evidence="8" id="KW-1015">Disulfide bond</keyword>
<reference evidence="15" key="1">
    <citation type="submission" date="2025-08" db="UniProtKB">
        <authorList>
            <consortium name="RefSeq"/>
        </authorList>
    </citation>
    <scope>IDENTIFICATION</scope>
    <source>
        <tissue evidence="15">Kidney</tissue>
    </source>
</reference>
<proteinExistence type="predicted"/>
<feature type="domain" description="Ig-like" evidence="13">
    <location>
        <begin position="32"/>
        <end position="113"/>
    </location>
</feature>
<name>A0A1S3GQ68_DIPOR</name>
<protein>
    <submittedName>
        <fullName evidence="15">T-cell surface glycoprotein CD8 beta chain</fullName>
    </submittedName>
</protein>
<dbReference type="InterPro" id="IPR042414">
    <property type="entry name" value="CD8B"/>
</dbReference>
<keyword evidence="9" id="KW-0325">Glycoprotein</keyword>
<dbReference type="SUPFAM" id="SSF48726">
    <property type="entry name" value="Immunoglobulin"/>
    <property type="match status" value="1"/>
</dbReference>
<dbReference type="Proteomes" id="UP000081671">
    <property type="component" value="Unplaced"/>
</dbReference>
<dbReference type="InterPro" id="IPR013783">
    <property type="entry name" value="Ig-like_fold"/>
</dbReference>
<evidence type="ECO:0000313" key="15">
    <source>
        <dbReference type="RefSeq" id="XP_012890966.1"/>
    </source>
</evidence>
<dbReference type="GO" id="GO:0016020">
    <property type="term" value="C:membrane"/>
    <property type="evidence" value="ECO:0007669"/>
    <property type="project" value="UniProtKB-SubCell"/>
</dbReference>
<keyword evidence="2 11" id="KW-0812">Transmembrane</keyword>
<evidence type="ECO:0000256" key="5">
    <source>
        <dbReference type="ARBA" id="ARBA00022989"/>
    </source>
</evidence>
<comment type="subcellular location">
    <subcellularLocation>
        <location evidence="1">Membrane</location>
        <topology evidence="1">Single-pass type I membrane protein</topology>
    </subcellularLocation>
</comment>
<feature type="signal peptide" evidence="12">
    <location>
        <begin position="1"/>
        <end position="17"/>
    </location>
</feature>
<dbReference type="Pfam" id="PF07686">
    <property type="entry name" value="V-set"/>
    <property type="match status" value="1"/>
</dbReference>
<dbReference type="GO" id="GO:0015026">
    <property type="term" value="F:coreceptor activity"/>
    <property type="evidence" value="ECO:0007669"/>
    <property type="project" value="InterPro"/>
</dbReference>
<dbReference type="AlphaFoldDB" id="A0A1S3GQ68"/>
<dbReference type="Gene3D" id="2.60.40.10">
    <property type="entry name" value="Immunoglobulins"/>
    <property type="match status" value="1"/>
</dbReference>
<dbReference type="OrthoDB" id="9394844at2759"/>
<dbReference type="GO" id="GO:0009986">
    <property type="term" value="C:cell surface"/>
    <property type="evidence" value="ECO:0007669"/>
    <property type="project" value="TreeGrafter"/>
</dbReference>
<dbReference type="GO" id="GO:0050776">
    <property type="term" value="P:regulation of immune response"/>
    <property type="evidence" value="ECO:0007669"/>
    <property type="project" value="InterPro"/>
</dbReference>
<dbReference type="SMART" id="SM00406">
    <property type="entry name" value="IGv"/>
    <property type="match status" value="1"/>
</dbReference>
<evidence type="ECO:0000259" key="13">
    <source>
        <dbReference type="PROSITE" id="PS50835"/>
    </source>
</evidence>
<dbReference type="PANTHER" id="PTHR11292:SF7">
    <property type="entry name" value="T-CELL SURFACE GLYCOPROTEIN CD8 BETA CHAIN-RELATED"/>
    <property type="match status" value="1"/>
</dbReference>
<evidence type="ECO:0000256" key="3">
    <source>
        <dbReference type="ARBA" id="ARBA00022729"/>
    </source>
</evidence>
<dbReference type="RefSeq" id="XP_012890966.1">
    <property type="nucleotide sequence ID" value="XM_013035512.1"/>
</dbReference>
<evidence type="ECO:0000256" key="7">
    <source>
        <dbReference type="ARBA" id="ARBA00023136"/>
    </source>
</evidence>
<feature type="chain" id="PRO_5010197083" evidence="12">
    <location>
        <begin position="18"/>
        <end position="206"/>
    </location>
</feature>
<evidence type="ECO:0000313" key="14">
    <source>
        <dbReference type="Proteomes" id="UP000081671"/>
    </source>
</evidence>
<organism evidence="14 15">
    <name type="scientific">Dipodomys ordii</name>
    <name type="common">Ord's kangaroo rat</name>
    <dbReference type="NCBI Taxonomy" id="10020"/>
    <lineage>
        <taxon>Eukaryota</taxon>
        <taxon>Metazoa</taxon>
        <taxon>Chordata</taxon>
        <taxon>Craniata</taxon>
        <taxon>Vertebrata</taxon>
        <taxon>Euteleostomi</taxon>
        <taxon>Mammalia</taxon>
        <taxon>Eutheria</taxon>
        <taxon>Euarchontoglires</taxon>
        <taxon>Glires</taxon>
        <taxon>Rodentia</taxon>
        <taxon>Castorimorpha</taxon>
        <taxon>Heteromyidae</taxon>
        <taxon>Dipodomyinae</taxon>
        <taxon>Dipodomys</taxon>
    </lineage>
</organism>
<dbReference type="InterPro" id="IPR007110">
    <property type="entry name" value="Ig-like_dom"/>
</dbReference>
<evidence type="ECO:0000256" key="6">
    <source>
        <dbReference type="ARBA" id="ARBA00023130"/>
    </source>
</evidence>
<dbReference type="GO" id="GO:0042288">
    <property type="term" value="F:MHC class I protein binding"/>
    <property type="evidence" value="ECO:0007669"/>
    <property type="project" value="InterPro"/>
</dbReference>
<keyword evidence="14" id="KW-1185">Reference proteome</keyword>
<dbReference type="FunCoup" id="A0A1S3GQ68">
    <property type="interactions" value="410"/>
</dbReference>
<evidence type="ECO:0000256" key="4">
    <source>
        <dbReference type="ARBA" id="ARBA00022859"/>
    </source>
</evidence>
<keyword evidence="5 11" id="KW-1133">Transmembrane helix</keyword>
<sequence length="206" mass="22997">MQPWLWLVLAALRGILAFQEAPALVQVLSHQIGSLPCQMKSFPSNARLYWLRLHQAPSNGSYYDVLAYWDSGKKTTIYNAGVTKEKLTLLQDMTKSTLNITNVTPADSGIYSCMTVGSPKLTFGKSILLNVVDVLPTTVQPTRKTTKKKMCRFPNPVTQKGPACSLITLSLLVAGILVLLVSLGVSMRLYCLRRRARLHFMKQFHK</sequence>
<keyword evidence="3 12" id="KW-0732">Signal</keyword>
<accession>A0A1S3GQ68</accession>
<dbReference type="InterPro" id="IPR013106">
    <property type="entry name" value="Ig_V-set"/>
</dbReference>
<evidence type="ECO:0000256" key="8">
    <source>
        <dbReference type="ARBA" id="ARBA00023157"/>
    </source>
</evidence>
<evidence type="ECO:0000256" key="10">
    <source>
        <dbReference type="ARBA" id="ARBA00023319"/>
    </source>
</evidence>
<dbReference type="InParanoid" id="A0A1S3GQ68"/>
<dbReference type="SMART" id="SM00409">
    <property type="entry name" value="IG"/>
    <property type="match status" value="1"/>
</dbReference>
<dbReference type="PROSITE" id="PS50835">
    <property type="entry name" value="IG_LIKE"/>
    <property type="match status" value="1"/>
</dbReference>
<keyword evidence="4" id="KW-0391">Immunity</keyword>
<evidence type="ECO:0000256" key="11">
    <source>
        <dbReference type="SAM" id="Phobius"/>
    </source>
</evidence>
<keyword evidence="6" id="KW-1064">Adaptive immunity</keyword>
<dbReference type="InterPro" id="IPR003599">
    <property type="entry name" value="Ig_sub"/>
</dbReference>
<dbReference type="CTD" id="926"/>
<keyword evidence="10" id="KW-0393">Immunoglobulin domain</keyword>
<feature type="transmembrane region" description="Helical" evidence="11">
    <location>
        <begin position="166"/>
        <end position="191"/>
    </location>
</feature>
<dbReference type="GO" id="GO:0002250">
    <property type="term" value="P:adaptive immune response"/>
    <property type="evidence" value="ECO:0007669"/>
    <property type="project" value="UniProtKB-KW"/>
</dbReference>
<evidence type="ECO:0000256" key="1">
    <source>
        <dbReference type="ARBA" id="ARBA00004479"/>
    </source>
</evidence>
<evidence type="ECO:0000256" key="12">
    <source>
        <dbReference type="SAM" id="SignalP"/>
    </source>
</evidence>
<dbReference type="InterPro" id="IPR036179">
    <property type="entry name" value="Ig-like_dom_sf"/>
</dbReference>
<gene>
    <name evidence="15" type="primary">Cd8b</name>
</gene>
<dbReference type="GeneID" id="106000265"/>
<evidence type="ECO:0000256" key="2">
    <source>
        <dbReference type="ARBA" id="ARBA00022692"/>
    </source>
</evidence>
<evidence type="ECO:0000256" key="9">
    <source>
        <dbReference type="ARBA" id="ARBA00023180"/>
    </source>
</evidence>
<dbReference type="KEGG" id="dord:106000265"/>
<keyword evidence="7 11" id="KW-0472">Membrane</keyword>